<feature type="region of interest" description="Disordered" evidence="2">
    <location>
        <begin position="226"/>
        <end position="313"/>
    </location>
</feature>
<sequence>MGNDGGSIPKRRELVKEAARLPSASELKATALESLTHAWTTCPLSSEAMDASASPASDWRGRLYSYEAVLRCLAPSTDALPETQVDEFARTGIRGLRDVVRLRFCVRRDEAGREFRACPISMKELGAATRAVYVVPCGHVFAEVAMRETIAPGVGTGTSEKEENKGKDKAEEKDGNGTVGKQLCPECSEPFQERDVIPILSTDEAEIERLARRMDELRALGLTHSLKKDNKSGGGKRKRKAGEAAKDKEEGANGEASGRKADKEKSSRDKSDISSRINNTMTASLTAKVLAEQEERNKRRKMVDGYKRSEAVR</sequence>
<gene>
    <name evidence="3" type="ORF">DL762_004904</name>
</gene>
<proteinExistence type="inferred from homology"/>
<evidence type="ECO:0000256" key="1">
    <source>
        <dbReference type="ARBA" id="ARBA00009885"/>
    </source>
</evidence>
<dbReference type="Pfam" id="PF04641">
    <property type="entry name" value="Rtf2"/>
    <property type="match status" value="1"/>
</dbReference>
<evidence type="ECO:0000313" key="3">
    <source>
        <dbReference type="EMBL" id="RYO86109.1"/>
    </source>
</evidence>
<evidence type="ECO:0000313" key="4">
    <source>
        <dbReference type="Proteomes" id="UP000294003"/>
    </source>
</evidence>
<organism evidence="3 4">
    <name type="scientific">Monosporascus cannonballus</name>
    <dbReference type="NCBI Taxonomy" id="155416"/>
    <lineage>
        <taxon>Eukaryota</taxon>
        <taxon>Fungi</taxon>
        <taxon>Dikarya</taxon>
        <taxon>Ascomycota</taxon>
        <taxon>Pezizomycotina</taxon>
        <taxon>Sordariomycetes</taxon>
        <taxon>Xylariomycetidae</taxon>
        <taxon>Xylariales</taxon>
        <taxon>Xylariales incertae sedis</taxon>
        <taxon>Monosporascus</taxon>
    </lineage>
</organism>
<dbReference type="SUPFAM" id="SSF57850">
    <property type="entry name" value="RING/U-box"/>
    <property type="match status" value="1"/>
</dbReference>
<reference evidence="3 4" key="1">
    <citation type="submission" date="2018-06" db="EMBL/GenBank/DDBJ databases">
        <title>Complete Genomes of Monosporascus.</title>
        <authorList>
            <person name="Robinson A.J."/>
            <person name="Natvig D.O."/>
        </authorList>
    </citation>
    <scope>NUCLEOTIDE SEQUENCE [LARGE SCALE GENOMIC DNA]</scope>
    <source>
        <strain evidence="3 4">CBS 609.92</strain>
    </source>
</reference>
<protein>
    <recommendedName>
        <fullName evidence="5">Replication termination factor 2</fullName>
    </recommendedName>
</protein>
<comment type="similarity">
    <text evidence="1">Belongs to the rtf2 family.</text>
</comment>
<keyword evidence="4" id="KW-1185">Reference proteome</keyword>
<feature type="region of interest" description="Disordered" evidence="2">
    <location>
        <begin position="153"/>
        <end position="185"/>
    </location>
</feature>
<comment type="caution">
    <text evidence="3">The sequence shown here is derived from an EMBL/GenBank/DDBJ whole genome shotgun (WGS) entry which is preliminary data.</text>
</comment>
<accession>A0ABY0H9I4</accession>
<feature type="compositionally biased region" description="Basic and acidic residues" evidence="2">
    <location>
        <begin position="159"/>
        <end position="175"/>
    </location>
</feature>
<dbReference type="EMBL" id="QJNS01000122">
    <property type="protein sequence ID" value="RYO86109.1"/>
    <property type="molecule type" value="Genomic_DNA"/>
</dbReference>
<dbReference type="CDD" id="cd16653">
    <property type="entry name" value="RING-like_Rtf2"/>
    <property type="match status" value="1"/>
</dbReference>
<evidence type="ECO:0008006" key="5">
    <source>
        <dbReference type="Google" id="ProtNLM"/>
    </source>
</evidence>
<feature type="compositionally biased region" description="Basic and acidic residues" evidence="2">
    <location>
        <begin position="241"/>
        <end position="273"/>
    </location>
</feature>
<dbReference type="Proteomes" id="UP000294003">
    <property type="component" value="Unassembled WGS sequence"/>
</dbReference>
<feature type="compositionally biased region" description="Basic and acidic residues" evidence="2">
    <location>
        <begin position="291"/>
        <end position="313"/>
    </location>
</feature>
<dbReference type="InterPro" id="IPR006735">
    <property type="entry name" value="Rtf2"/>
</dbReference>
<dbReference type="PANTHER" id="PTHR12775:SF0">
    <property type="entry name" value="REPLICATION TERMINATION FACTOR 2"/>
    <property type="match status" value="1"/>
</dbReference>
<name>A0ABY0H9I4_9PEZI</name>
<dbReference type="PANTHER" id="PTHR12775">
    <property type="entry name" value="PROTEIN C20ORF43 HOMOLOG"/>
    <property type="match status" value="1"/>
</dbReference>
<dbReference type="InterPro" id="IPR027799">
    <property type="entry name" value="Rtf2_RING-finger"/>
</dbReference>
<evidence type="ECO:0000256" key="2">
    <source>
        <dbReference type="SAM" id="MobiDB-lite"/>
    </source>
</evidence>